<evidence type="ECO:0000256" key="5">
    <source>
        <dbReference type="ARBA" id="ARBA00023186"/>
    </source>
</evidence>
<dbReference type="InterPro" id="IPR036584">
    <property type="entry name" value="FliS_sf"/>
</dbReference>
<dbReference type="GO" id="GO:0044780">
    <property type="term" value="P:bacterial-type flagellum assembly"/>
    <property type="evidence" value="ECO:0007669"/>
    <property type="project" value="InterPro"/>
</dbReference>
<evidence type="ECO:0000256" key="4">
    <source>
        <dbReference type="ARBA" id="ARBA00022795"/>
    </source>
</evidence>
<dbReference type="CDD" id="cd16098">
    <property type="entry name" value="FliS"/>
    <property type="match status" value="1"/>
</dbReference>
<dbReference type="GO" id="GO:0071973">
    <property type="term" value="P:bacterial-type flagellum-dependent cell motility"/>
    <property type="evidence" value="ECO:0007669"/>
    <property type="project" value="TreeGrafter"/>
</dbReference>
<comment type="similarity">
    <text evidence="2">Belongs to the FliS family.</text>
</comment>
<proteinExistence type="inferred from homology"/>
<dbReference type="Gene3D" id="1.20.120.340">
    <property type="entry name" value="Flagellar protein FliS"/>
    <property type="match status" value="1"/>
</dbReference>
<dbReference type="InterPro" id="IPR003713">
    <property type="entry name" value="FliS"/>
</dbReference>
<gene>
    <name evidence="6" type="ORF">EVA68_06645</name>
</gene>
<sequence>MSKKDPKTMYRASALDSYSKVDVETKTAVQNPHHLISLLFEKGCVLLRQSTEQLKRDDSDGFYKSTSHAMQIVVGLRGILDIENGGDLAAQLYETYTAIGLSLSKARNEKDLVAIEKLYTALNELRDGWEAIK</sequence>
<dbReference type="SUPFAM" id="SSF101116">
    <property type="entry name" value="Flagellar export chaperone FliS"/>
    <property type="match status" value="1"/>
</dbReference>
<dbReference type="GO" id="GO:0005829">
    <property type="term" value="C:cytosol"/>
    <property type="evidence" value="ECO:0007669"/>
    <property type="project" value="UniProtKB-SubCell"/>
</dbReference>
<keyword evidence="5" id="KW-0143">Chaperone</keyword>
<dbReference type="PANTHER" id="PTHR34773">
    <property type="entry name" value="FLAGELLAR SECRETION CHAPERONE FLIS"/>
    <property type="match status" value="1"/>
</dbReference>
<dbReference type="AlphaFoldDB" id="A0A520RZD0"/>
<dbReference type="EMBL" id="SHAG01000030">
    <property type="protein sequence ID" value="RZO75592.1"/>
    <property type="molecule type" value="Genomic_DNA"/>
</dbReference>
<evidence type="ECO:0000256" key="1">
    <source>
        <dbReference type="ARBA" id="ARBA00004514"/>
    </source>
</evidence>
<evidence type="ECO:0000256" key="3">
    <source>
        <dbReference type="ARBA" id="ARBA00022490"/>
    </source>
</evidence>
<keyword evidence="6" id="KW-0966">Cell projection</keyword>
<keyword evidence="4" id="KW-1005">Bacterial flagellum biogenesis</keyword>
<comment type="caution">
    <text evidence="6">The sequence shown here is derived from an EMBL/GenBank/DDBJ whole genome shotgun (WGS) entry which is preliminary data.</text>
</comment>
<organism evidence="6 7">
    <name type="scientific">OM182 bacterium</name>
    <dbReference type="NCBI Taxonomy" id="2510334"/>
    <lineage>
        <taxon>Bacteria</taxon>
        <taxon>Pseudomonadati</taxon>
        <taxon>Pseudomonadota</taxon>
        <taxon>Gammaproteobacteria</taxon>
        <taxon>OMG group</taxon>
        <taxon>OM182 clade</taxon>
    </lineage>
</organism>
<dbReference type="Pfam" id="PF02561">
    <property type="entry name" value="FliS"/>
    <property type="match status" value="1"/>
</dbReference>
<comment type="subcellular location">
    <subcellularLocation>
        <location evidence="1">Cytoplasm</location>
        <location evidence="1">Cytosol</location>
    </subcellularLocation>
</comment>
<name>A0A520RZD0_9GAMM</name>
<accession>A0A520RZD0</accession>
<evidence type="ECO:0000313" key="7">
    <source>
        <dbReference type="Proteomes" id="UP000316199"/>
    </source>
</evidence>
<protein>
    <submittedName>
        <fullName evidence="6">Flagellar protein FliS</fullName>
    </submittedName>
</protein>
<keyword evidence="6" id="KW-0969">Cilium</keyword>
<keyword evidence="6" id="KW-0282">Flagellum</keyword>
<evidence type="ECO:0000256" key="2">
    <source>
        <dbReference type="ARBA" id="ARBA00008787"/>
    </source>
</evidence>
<dbReference type="Proteomes" id="UP000316199">
    <property type="component" value="Unassembled WGS sequence"/>
</dbReference>
<evidence type="ECO:0000313" key="6">
    <source>
        <dbReference type="EMBL" id="RZO75592.1"/>
    </source>
</evidence>
<dbReference type="PANTHER" id="PTHR34773:SF1">
    <property type="entry name" value="FLAGELLAR SECRETION CHAPERONE FLIS"/>
    <property type="match status" value="1"/>
</dbReference>
<keyword evidence="3" id="KW-0963">Cytoplasm</keyword>
<reference evidence="6 7" key="1">
    <citation type="submission" date="2019-02" db="EMBL/GenBank/DDBJ databases">
        <title>Prokaryotic population dynamics and viral predation in marine succession experiment using metagenomics: the confinement effect.</title>
        <authorList>
            <person name="Haro-Moreno J.M."/>
            <person name="Rodriguez-Valera F."/>
            <person name="Lopez-Perez M."/>
        </authorList>
    </citation>
    <scope>NUCLEOTIDE SEQUENCE [LARGE SCALE GENOMIC DNA]</scope>
    <source>
        <strain evidence="6">MED-G157</strain>
    </source>
</reference>